<dbReference type="EMBL" id="CM042883">
    <property type="protein sequence ID" value="KAI4372885.1"/>
    <property type="molecule type" value="Genomic_DNA"/>
</dbReference>
<dbReference type="Proteomes" id="UP001057402">
    <property type="component" value="Chromosome 4"/>
</dbReference>
<accession>A0ACB9R1V3</accession>
<protein>
    <submittedName>
        <fullName evidence="1">Uncharacterized protein</fullName>
    </submittedName>
</protein>
<gene>
    <name evidence="1" type="ORF">MLD38_011067</name>
</gene>
<evidence type="ECO:0000313" key="2">
    <source>
        <dbReference type="Proteomes" id="UP001057402"/>
    </source>
</evidence>
<keyword evidence="2" id="KW-1185">Reference proteome</keyword>
<proteinExistence type="predicted"/>
<sequence>MGKPAAPPVDLKWVQEHRRDREETPEIGARKVKMRDLESVLFSKGIRAHTLKFPKHKSAFDASPCGEEVASQVTEEGLMGSRLKVADERGISAMDKKHGPLQLDLNCDALSACDTVLKQHAEEPEEMYGSSLLMLDKSSENGVPFRSGGYSFDLNEDVPTSLSQNPFYLYKKLDRPRSKTVSECGSSTGHTEEKDPLGIWNVMKRNSFLSSSHGGIPVPKQHGKKSKDKELQNKIKLAKKEEVYRFAKIAAPSGLLNELNPGIINHVRNRKQVRAIIEALVRSERSANGDAISEQTSNWKGQKKETNIRKESGPNEMVDKRIYYPCNFLDPSVSGRKDNTGCSTTFNKTPFSFFPEQREYNDSIHHRGLVNKRFRLNPHTDSQDDALALSLSSSTCQASEIAFSVSDQDLTTLSNIDNLSVKGASIASHWLELLHQDIKARLTALQRSKKRVQGVISTELPFLLSKEFSSNPGSSSLCLVNEASPISSNRIPDIHGLKWTALFEQMEKAIVEEEKELEIWLGQVRTMQRHGLNGIQLVNCIADQSRENLFPAEFISRPRTVENSERELAIKAAAASIYSTCNFLLANENVSCF</sequence>
<evidence type="ECO:0000313" key="1">
    <source>
        <dbReference type="EMBL" id="KAI4372885.1"/>
    </source>
</evidence>
<comment type="caution">
    <text evidence="1">The sequence shown here is derived from an EMBL/GenBank/DDBJ whole genome shotgun (WGS) entry which is preliminary data.</text>
</comment>
<organism evidence="1 2">
    <name type="scientific">Melastoma candidum</name>
    <dbReference type="NCBI Taxonomy" id="119954"/>
    <lineage>
        <taxon>Eukaryota</taxon>
        <taxon>Viridiplantae</taxon>
        <taxon>Streptophyta</taxon>
        <taxon>Embryophyta</taxon>
        <taxon>Tracheophyta</taxon>
        <taxon>Spermatophyta</taxon>
        <taxon>Magnoliopsida</taxon>
        <taxon>eudicotyledons</taxon>
        <taxon>Gunneridae</taxon>
        <taxon>Pentapetalae</taxon>
        <taxon>rosids</taxon>
        <taxon>malvids</taxon>
        <taxon>Myrtales</taxon>
        <taxon>Melastomataceae</taxon>
        <taxon>Melastomatoideae</taxon>
        <taxon>Melastomateae</taxon>
        <taxon>Melastoma</taxon>
    </lineage>
</organism>
<reference evidence="2" key="1">
    <citation type="journal article" date="2023" name="Front. Plant Sci.">
        <title>Chromosomal-level genome assembly of Melastoma candidum provides insights into trichome evolution.</title>
        <authorList>
            <person name="Zhong Y."/>
            <person name="Wu W."/>
            <person name="Sun C."/>
            <person name="Zou P."/>
            <person name="Liu Y."/>
            <person name="Dai S."/>
            <person name="Zhou R."/>
        </authorList>
    </citation>
    <scope>NUCLEOTIDE SEQUENCE [LARGE SCALE GENOMIC DNA]</scope>
</reference>
<name>A0ACB9R1V3_9MYRT</name>